<comment type="caution">
    <text evidence="1">The sequence shown here is derived from an EMBL/GenBank/DDBJ whole genome shotgun (WGS) entry which is preliminary data.</text>
</comment>
<dbReference type="Proteomes" id="UP000229433">
    <property type="component" value="Unassembled WGS sequence"/>
</dbReference>
<evidence type="ECO:0000313" key="1">
    <source>
        <dbReference type="EMBL" id="PHQ30619.1"/>
    </source>
</evidence>
<keyword evidence="2" id="KW-1185">Reference proteome</keyword>
<evidence type="ECO:0000313" key="2">
    <source>
        <dbReference type="Proteomes" id="UP000229433"/>
    </source>
</evidence>
<organism evidence="1 2">
    <name type="scientific">Leeuwenhoekiella nanhaiensis</name>
    <dbReference type="NCBI Taxonomy" id="1655491"/>
    <lineage>
        <taxon>Bacteria</taxon>
        <taxon>Pseudomonadati</taxon>
        <taxon>Bacteroidota</taxon>
        <taxon>Flavobacteriia</taxon>
        <taxon>Flavobacteriales</taxon>
        <taxon>Flavobacteriaceae</taxon>
        <taxon>Leeuwenhoekiella</taxon>
    </lineage>
</organism>
<dbReference type="EMBL" id="NQXA01000002">
    <property type="protein sequence ID" value="PHQ30619.1"/>
    <property type="molecule type" value="Genomic_DNA"/>
</dbReference>
<sequence>MPDANNSYENVIKFTIENEKPVYYSDSTSPLLAVLIEFIVILDLKNEYNEVREFVIENKLDLGLFVPHHGVCSKSKELIENKDDDLEEQLFSNPYFSDGYQRDIRLYKNLYDDMTFDDFRSEYEKRIDEFKYVYRTDKAGYPFLRNLAHIYFQIPYFPDKWRTLNVK</sequence>
<dbReference type="RefSeq" id="WP_099645449.1">
    <property type="nucleotide sequence ID" value="NZ_KZ319288.1"/>
</dbReference>
<dbReference type="AlphaFoldDB" id="A0A2G1VW02"/>
<protein>
    <submittedName>
        <fullName evidence="1">Uncharacterized protein</fullName>
    </submittedName>
</protein>
<proteinExistence type="predicted"/>
<reference evidence="1 2" key="1">
    <citation type="submission" date="2017-08" db="EMBL/GenBank/DDBJ databases">
        <title>The whole genome shortgun sequences of strain Leeuwenhoekiella nanhaiensis G18 from the South China Sea.</title>
        <authorList>
            <person name="Liu Q."/>
        </authorList>
    </citation>
    <scope>NUCLEOTIDE SEQUENCE [LARGE SCALE GENOMIC DNA]</scope>
    <source>
        <strain evidence="1 2">G18</strain>
    </source>
</reference>
<name>A0A2G1VW02_9FLAO</name>
<accession>A0A2G1VW02</accession>
<gene>
    <name evidence="1" type="ORF">CJ305_06595</name>
</gene>